<reference evidence="2 3" key="1">
    <citation type="submission" date="2024-09" db="EMBL/GenBank/DDBJ databases">
        <authorList>
            <person name="Sun Q."/>
            <person name="Mori K."/>
        </authorList>
    </citation>
    <scope>NUCLEOTIDE SEQUENCE [LARGE SCALE GENOMIC DNA]</scope>
    <source>
        <strain evidence="2 3">JCM 3323</strain>
    </source>
</reference>
<accession>A0ABV5PU19</accession>
<dbReference type="EMBL" id="JBHMCE010000003">
    <property type="protein sequence ID" value="MFB9526680.1"/>
    <property type="molecule type" value="Genomic_DNA"/>
</dbReference>
<keyword evidence="3" id="KW-1185">Reference proteome</keyword>
<evidence type="ECO:0000256" key="1">
    <source>
        <dbReference type="SAM" id="MobiDB-lite"/>
    </source>
</evidence>
<feature type="region of interest" description="Disordered" evidence="1">
    <location>
        <begin position="1"/>
        <end position="24"/>
    </location>
</feature>
<protein>
    <submittedName>
        <fullName evidence="2">DUF6544 family protein</fullName>
    </submittedName>
</protein>
<dbReference type="Pfam" id="PF20181">
    <property type="entry name" value="DUF6544"/>
    <property type="match status" value="1"/>
</dbReference>
<dbReference type="Proteomes" id="UP001589646">
    <property type="component" value="Unassembled WGS sequence"/>
</dbReference>
<sequence>MKRSSWARRGGASTPGRCSRPWRDTCGRPAPSWRTGSTYRDGSGEMRWHLLGLIPVRSSSSPDTARSALGRLASEFVMVPAVALDPSVVWKPVDERHVIARLHDHDMTLAIAADGRLESVSLSRWHEDRYERFTAACSGARSCSTASRFPQT</sequence>
<proteinExistence type="predicted"/>
<gene>
    <name evidence="2" type="ORF">ACFFRN_08660</name>
</gene>
<dbReference type="RefSeq" id="WP_346123759.1">
    <property type="nucleotide sequence ID" value="NZ_BAAAXC010000014.1"/>
</dbReference>
<name>A0ABV5PU19_9ACTN</name>
<dbReference type="InterPro" id="IPR046674">
    <property type="entry name" value="DUF6544"/>
</dbReference>
<comment type="caution">
    <text evidence="2">The sequence shown here is derived from an EMBL/GenBank/DDBJ whole genome shotgun (WGS) entry which is preliminary data.</text>
</comment>
<evidence type="ECO:0000313" key="2">
    <source>
        <dbReference type="EMBL" id="MFB9526680.1"/>
    </source>
</evidence>
<organism evidence="2 3">
    <name type="scientific">Nonomuraea roseola</name>
    <dbReference type="NCBI Taxonomy" id="46179"/>
    <lineage>
        <taxon>Bacteria</taxon>
        <taxon>Bacillati</taxon>
        <taxon>Actinomycetota</taxon>
        <taxon>Actinomycetes</taxon>
        <taxon>Streptosporangiales</taxon>
        <taxon>Streptosporangiaceae</taxon>
        <taxon>Nonomuraea</taxon>
    </lineage>
</organism>
<evidence type="ECO:0000313" key="3">
    <source>
        <dbReference type="Proteomes" id="UP001589646"/>
    </source>
</evidence>